<proteinExistence type="predicted"/>
<dbReference type="OrthoDB" id="63582at2759"/>
<evidence type="ECO:0000313" key="5">
    <source>
        <dbReference type="EMBL" id="VFT83804.1"/>
    </source>
</evidence>
<reference evidence="4 6" key="1">
    <citation type="submission" date="2019-03" db="EMBL/GenBank/DDBJ databases">
        <authorList>
            <person name="Gaulin E."/>
            <person name="Dumas B."/>
        </authorList>
    </citation>
    <scope>NUCLEOTIDE SEQUENCE [LARGE SCALE GENOMIC DNA]</scope>
    <source>
        <strain evidence="4">CBS 568.67</strain>
    </source>
</reference>
<reference evidence="2" key="2">
    <citation type="submission" date="2019-06" db="EMBL/GenBank/DDBJ databases">
        <title>Genomics analysis of Aphanomyces spp. identifies a new class of oomycete effector associated with host adaptation.</title>
        <authorList>
            <person name="Gaulin E."/>
        </authorList>
    </citation>
    <scope>NUCLEOTIDE SEQUENCE</scope>
    <source>
        <strain evidence="2">CBS 578.67</strain>
    </source>
</reference>
<evidence type="ECO:0000256" key="1">
    <source>
        <dbReference type="SAM" id="MobiDB-lite"/>
    </source>
</evidence>
<feature type="region of interest" description="Disordered" evidence="1">
    <location>
        <begin position="30"/>
        <end position="64"/>
    </location>
</feature>
<keyword evidence="6" id="KW-1185">Reference proteome</keyword>
<gene>
    <name evidence="4" type="primary">Aste57867_5774</name>
    <name evidence="5" type="synonym">Aste57867_6842</name>
    <name evidence="3" type="ORF">As57867_005760</name>
    <name evidence="2" type="ORF">As57867_006821</name>
    <name evidence="4" type="ORF">ASTE57867_5774</name>
    <name evidence="5" type="ORF">ASTE57867_6842</name>
</gene>
<dbReference type="Proteomes" id="UP000332933">
    <property type="component" value="Unassembled WGS sequence"/>
</dbReference>
<evidence type="ECO:0000313" key="3">
    <source>
        <dbReference type="EMBL" id="KAF0709743.1"/>
    </source>
</evidence>
<dbReference type="EMBL" id="CAADRA010003421">
    <property type="protein sequence ID" value="VFT83804.1"/>
    <property type="molecule type" value="Genomic_DNA"/>
</dbReference>
<name>A0A485KGV1_9STRA</name>
<evidence type="ECO:0000313" key="6">
    <source>
        <dbReference type="Proteomes" id="UP000332933"/>
    </source>
</evidence>
<evidence type="ECO:0000313" key="2">
    <source>
        <dbReference type="EMBL" id="KAF0706043.1"/>
    </source>
</evidence>
<dbReference type="EMBL" id="VJMH01002200">
    <property type="protein sequence ID" value="KAF0709743.1"/>
    <property type="molecule type" value="Genomic_DNA"/>
</dbReference>
<dbReference type="AlphaFoldDB" id="A0A485KGV1"/>
<dbReference type="EMBL" id="CAADRA010002202">
    <property type="protein sequence ID" value="VFT82798.1"/>
    <property type="molecule type" value="Genomic_DNA"/>
</dbReference>
<dbReference type="EMBL" id="VJMH01003409">
    <property type="protein sequence ID" value="KAF0706043.1"/>
    <property type="molecule type" value="Genomic_DNA"/>
</dbReference>
<protein>
    <submittedName>
        <fullName evidence="4">Aste57867_5774 protein</fullName>
    </submittedName>
    <submittedName>
        <fullName evidence="5">Aste57867_6842 protein</fullName>
    </submittedName>
</protein>
<sequence>MTARSPAKQPYPIGKVAFIEGYKYANGRASMAGPVSPEPDSVYSRNTVGRVDTSDIPSQHGSYDNGWKDENKRLSSVASASGIDPRLISLYDKIEACVNGIKTIRHDLSALMDDDEFQI</sequence>
<accession>A0A485KGV1</accession>
<evidence type="ECO:0000313" key="4">
    <source>
        <dbReference type="EMBL" id="VFT82798.1"/>
    </source>
</evidence>
<organism evidence="4 6">
    <name type="scientific">Aphanomyces stellatus</name>
    <dbReference type="NCBI Taxonomy" id="120398"/>
    <lineage>
        <taxon>Eukaryota</taxon>
        <taxon>Sar</taxon>
        <taxon>Stramenopiles</taxon>
        <taxon>Oomycota</taxon>
        <taxon>Saprolegniomycetes</taxon>
        <taxon>Saprolegniales</taxon>
        <taxon>Verrucalvaceae</taxon>
        <taxon>Aphanomyces</taxon>
    </lineage>
</organism>